<gene>
    <name evidence="5" type="ORF">FB384_000410</name>
</gene>
<dbReference type="CDD" id="cd04301">
    <property type="entry name" value="NAT_SF"/>
    <property type="match status" value="1"/>
</dbReference>
<reference evidence="5 6" key="1">
    <citation type="submission" date="2020-08" db="EMBL/GenBank/DDBJ databases">
        <title>Sequencing the genomes of 1000 actinobacteria strains.</title>
        <authorList>
            <person name="Klenk H.-P."/>
        </authorList>
    </citation>
    <scope>NUCLEOTIDE SEQUENCE [LARGE SCALE GENOMIC DNA]</scope>
    <source>
        <strain evidence="5 6">DSM 45267</strain>
    </source>
</reference>
<evidence type="ECO:0000259" key="4">
    <source>
        <dbReference type="PROSITE" id="PS51186"/>
    </source>
</evidence>
<dbReference type="InterPro" id="IPR000182">
    <property type="entry name" value="GNAT_dom"/>
</dbReference>
<dbReference type="GO" id="GO:0016747">
    <property type="term" value="F:acyltransferase activity, transferring groups other than amino-acyl groups"/>
    <property type="evidence" value="ECO:0007669"/>
    <property type="project" value="InterPro"/>
</dbReference>
<evidence type="ECO:0000313" key="6">
    <source>
        <dbReference type="Proteomes" id="UP000564573"/>
    </source>
</evidence>
<keyword evidence="5" id="KW-0687">Ribonucleoprotein</keyword>
<comment type="caution">
    <text evidence="5">The sequence shown here is derived from an EMBL/GenBank/DDBJ whole genome shotgun (WGS) entry which is preliminary data.</text>
</comment>
<dbReference type="PANTHER" id="PTHR43877:SF2">
    <property type="entry name" value="AMINOALKYLPHOSPHONATE N-ACETYLTRANSFERASE-RELATED"/>
    <property type="match status" value="1"/>
</dbReference>
<evidence type="ECO:0000256" key="2">
    <source>
        <dbReference type="ARBA" id="ARBA00023315"/>
    </source>
</evidence>
<dbReference type="InterPro" id="IPR050832">
    <property type="entry name" value="Bact_Acetyltransf"/>
</dbReference>
<proteinExistence type="predicted"/>
<dbReference type="EMBL" id="JACIBS010000001">
    <property type="protein sequence ID" value="MBB3661506.1"/>
    <property type="molecule type" value="Genomic_DNA"/>
</dbReference>
<dbReference type="SUPFAM" id="SSF55729">
    <property type="entry name" value="Acyl-CoA N-acyltransferases (Nat)"/>
    <property type="match status" value="1"/>
</dbReference>
<organism evidence="5 6">
    <name type="scientific">Prauserella sediminis</name>
    <dbReference type="NCBI Taxonomy" id="577680"/>
    <lineage>
        <taxon>Bacteria</taxon>
        <taxon>Bacillati</taxon>
        <taxon>Actinomycetota</taxon>
        <taxon>Actinomycetes</taxon>
        <taxon>Pseudonocardiales</taxon>
        <taxon>Pseudonocardiaceae</taxon>
        <taxon>Prauserella</taxon>
        <taxon>Prauserella salsuginis group</taxon>
    </lineage>
</organism>
<name>A0A839XNF2_9PSEU</name>
<feature type="compositionally biased region" description="Gly residues" evidence="3">
    <location>
        <begin position="21"/>
        <end position="33"/>
    </location>
</feature>
<dbReference type="Gene3D" id="3.40.630.30">
    <property type="match status" value="1"/>
</dbReference>
<dbReference type="Proteomes" id="UP000564573">
    <property type="component" value="Unassembled WGS sequence"/>
</dbReference>
<feature type="compositionally biased region" description="Acidic residues" evidence="3">
    <location>
        <begin position="88"/>
        <end position="102"/>
    </location>
</feature>
<accession>A0A839XNF2</accession>
<evidence type="ECO:0000256" key="1">
    <source>
        <dbReference type="ARBA" id="ARBA00022679"/>
    </source>
</evidence>
<evidence type="ECO:0000256" key="3">
    <source>
        <dbReference type="SAM" id="MobiDB-lite"/>
    </source>
</evidence>
<keyword evidence="5" id="KW-0689">Ribosomal protein</keyword>
<dbReference type="PANTHER" id="PTHR43877">
    <property type="entry name" value="AMINOALKYLPHOSPHONATE N-ACETYLTRANSFERASE-RELATED-RELATED"/>
    <property type="match status" value="1"/>
</dbReference>
<dbReference type="RefSeq" id="WP_183778617.1">
    <property type="nucleotide sequence ID" value="NZ_JACIBS010000001.1"/>
</dbReference>
<dbReference type="AlphaFoldDB" id="A0A839XNF2"/>
<feature type="region of interest" description="Disordered" evidence="3">
    <location>
        <begin position="80"/>
        <end position="105"/>
    </location>
</feature>
<dbReference type="InterPro" id="IPR016181">
    <property type="entry name" value="Acyl_CoA_acyltransferase"/>
</dbReference>
<protein>
    <submittedName>
        <fullName evidence="5">Ribosomal protein S18 acetylase RimI-like enzyme</fullName>
    </submittedName>
</protein>
<dbReference type="Pfam" id="PF00583">
    <property type="entry name" value="Acetyltransf_1"/>
    <property type="match status" value="1"/>
</dbReference>
<dbReference type="GO" id="GO:0005840">
    <property type="term" value="C:ribosome"/>
    <property type="evidence" value="ECO:0007669"/>
    <property type="project" value="UniProtKB-KW"/>
</dbReference>
<feature type="domain" description="N-acetyltransferase" evidence="4">
    <location>
        <begin position="72"/>
        <end position="220"/>
    </location>
</feature>
<feature type="region of interest" description="Disordered" evidence="3">
    <location>
        <begin position="1"/>
        <end position="36"/>
    </location>
</feature>
<dbReference type="PROSITE" id="PS51186">
    <property type="entry name" value="GNAT"/>
    <property type="match status" value="1"/>
</dbReference>
<evidence type="ECO:0000313" key="5">
    <source>
        <dbReference type="EMBL" id="MBB3661506.1"/>
    </source>
</evidence>
<sequence length="228" mass="23885">MSATDRSGYTFRRARRDGAGNCDGNGNRDGSGSGDCDVRANGDVAAIAAVDDSFTTDSIFRVSISESGFALTEVSLASPLTKQFPAGPDDEDDEDDEDDAEGGADSHRHATFVAADPDGAVVGFVSVAYARWNRRLSVCDLAIAPAHRGRGVGTGLMACADEFARDCGARHVWLEVTNVNAPAIHAYRRMGLAFCGLDASLYEGTASAGEYALYMSKPVAGSSVGDDR</sequence>
<keyword evidence="2" id="KW-0012">Acyltransferase</keyword>
<keyword evidence="1" id="KW-0808">Transferase</keyword>
<keyword evidence="6" id="KW-1185">Reference proteome</keyword>